<proteinExistence type="predicted"/>
<name>A0A1U7LGQ9_NEOID</name>
<gene>
    <name evidence="1" type="ORF">NEOLI_005347</name>
</gene>
<dbReference type="OrthoDB" id="47375at2759"/>
<comment type="caution">
    <text evidence="1">The sequence shown here is derived from an EMBL/GenBank/DDBJ whole genome shotgun (WGS) entry which is preliminary data.</text>
</comment>
<evidence type="ECO:0000313" key="2">
    <source>
        <dbReference type="Proteomes" id="UP000186594"/>
    </source>
</evidence>
<dbReference type="Proteomes" id="UP000186594">
    <property type="component" value="Unassembled WGS sequence"/>
</dbReference>
<reference evidence="1 2" key="1">
    <citation type="submission" date="2016-04" db="EMBL/GenBank/DDBJ databases">
        <title>Evolutionary innovation and constraint leading to complex multicellularity in the Ascomycota.</title>
        <authorList>
            <person name="Cisse O."/>
            <person name="Nguyen A."/>
            <person name="Hewitt D.A."/>
            <person name="Jedd G."/>
            <person name="Stajich J.E."/>
        </authorList>
    </citation>
    <scope>NUCLEOTIDE SEQUENCE [LARGE SCALE GENOMIC DNA]</scope>
    <source>
        <strain evidence="1 2">DAH-3</strain>
    </source>
</reference>
<keyword evidence="2" id="KW-1185">Reference proteome</keyword>
<organism evidence="1 2">
    <name type="scientific">Neolecta irregularis (strain DAH-3)</name>
    <dbReference type="NCBI Taxonomy" id="1198029"/>
    <lineage>
        <taxon>Eukaryota</taxon>
        <taxon>Fungi</taxon>
        <taxon>Dikarya</taxon>
        <taxon>Ascomycota</taxon>
        <taxon>Taphrinomycotina</taxon>
        <taxon>Neolectales</taxon>
        <taxon>Neolectaceae</taxon>
        <taxon>Neolecta</taxon>
    </lineage>
</organism>
<protein>
    <submittedName>
        <fullName evidence="1">Uncharacterized protein</fullName>
    </submittedName>
</protein>
<evidence type="ECO:0000313" key="1">
    <source>
        <dbReference type="EMBL" id="OLL21711.1"/>
    </source>
</evidence>
<dbReference type="EMBL" id="LXFE01004368">
    <property type="protein sequence ID" value="OLL21711.1"/>
    <property type="molecule type" value="Genomic_DNA"/>
</dbReference>
<sequence length="87" mass="9597">MQIIYHLGLLPLQAPVDVHMSMLQGSGKAGGYTVIPPLFMDWKSGEAARDSDISPGDRKGNYNIKDGIRGNLEMLLEEQRKIKSGIK</sequence>
<dbReference type="AlphaFoldDB" id="A0A1U7LGQ9"/>
<accession>A0A1U7LGQ9</accession>